<evidence type="ECO:0000313" key="9">
    <source>
        <dbReference type="Proteomes" id="UP000242474"/>
    </source>
</evidence>
<protein>
    <recommendedName>
        <fullName evidence="3">1-phosphatidylinositol 4-kinase</fullName>
        <ecNumber evidence="3">2.7.1.67</ecNumber>
    </recommendedName>
</protein>
<dbReference type="InterPro" id="IPR057754">
    <property type="entry name" value="PI4-kinase_beta/PIK1_cat"/>
</dbReference>
<dbReference type="Pfam" id="PF00454">
    <property type="entry name" value="PI3_PI4_kinase"/>
    <property type="match status" value="1"/>
</dbReference>
<dbReference type="InterPro" id="IPR042236">
    <property type="entry name" value="PI3K_accessory_sf"/>
</dbReference>
<dbReference type="PROSITE" id="PS51545">
    <property type="entry name" value="PIK_HELICAL"/>
    <property type="match status" value="1"/>
</dbReference>
<dbReference type="Pfam" id="PF21245">
    <property type="entry name" value="PI4KB-PIK1_PIK"/>
    <property type="match status" value="1"/>
</dbReference>
<reference evidence="8 9" key="1">
    <citation type="journal article" date="2015" name="Genome Biol. Evol.">
        <title>Phylogenomic analyses indicate that early fungi evolved digesting cell walls of algal ancestors of land plants.</title>
        <authorList>
            <person name="Chang Y."/>
            <person name="Wang S."/>
            <person name="Sekimoto S."/>
            <person name="Aerts A.L."/>
            <person name="Choi C."/>
            <person name="Clum A."/>
            <person name="LaButti K.M."/>
            <person name="Lindquist E.A."/>
            <person name="Yee Ngan C."/>
            <person name="Ohm R.A."/>
            <person name="Salamov A.A."/>
            <person name="Grigoriev I.V."/>
            <person name="Spatafora J.W."/>
            <person name="Berbee M.L."/>
        </authorList>
    </citation>
    <scope>NUCLEOTIDE SEQUENCE [LARGE SCALE GENOMIC DNA]</scope>
    <source>
        <strain evidence="8 9">NRRL 1564</strain>
    </source>
</reference>
<comment type="catalytic activity">
    <reaction evidence="1">
        <text>a 1,2-diacyl-sn-glycero-3-phospho-(1D-myo-inositol) + ATP = a 1,2-diacyl-sn-glycero-3-phospho-(1D-myo-inositol 4-phosphate) + ADP + H(+)</text>
        <dbReference type="Rhea" id="RHEA:19877"/>
        <dbReference type="ChEBI" id="CHEBI:15378"/>
        <dbReference type="ChEBI" id="CHEBI:30616"/>
        <dbReference type="ChEBI" id="CHEBI:57880"/>
        <dbReference type="ChEBI" id="CHEBI:58178"/>
        <dbReference type="ChEBI" id="CHEBI:456216"/>
        <dbReference type="EC" id="2.7.1.67"/>
    </reaction>
</comment>
<organism evidence="8 9">
    <name type="scientific">Coemansia reversa (strain ATCC 12441 / NRRL 1564)</name>
    <dbReference type="NCBI Taxonomy" id="763665"/>
    <lineage>
        <taxon>Eukaryota</taxon>
        <taxon>Fungi</taxon>
        <taxon>Fungi incertae sedis</taxon>
        <taxon>Zoopagomycota</taxon>
        <taxon>Kickxellomycotina</taxon>
        <taxon>Kickxellomycetes</taxon>
        <taxon>Kickxellales</taxon>
        <taxon>Kickxellaceae</taxon>
        <taxon>Coemansia</taxon>
    </lineage>
</organism>
<dbReference type="SUPFAM" id="SSF48371">
    <property type="entry name" value="ARM repeat"/>
    <property type="match status" value="1"/>
</dbReference>
<dbReference type="PROSITE" id="PS50290">
    <property type="entry name" value="PI3_4_KINASE_3"/>
    <property type="match status" value="1"/>
</dbReference>
<keyword evidence="9" id="KW-1185">Reference proteome</keyword>
<dbReference type="InterPro" id="IPR016024">
    <property type="entry name" value="ARM-type_fold"/>
</dbReference>
<proteinExistence type="inferred from homology"/>
<feature type="domain" description="PIK helical" evidence="7">
    <location>
        <begin position="1"/>
        <end position="114"/>
    </location>
</feature>
<dbReference type="AlphaFoldDB" id="A0A2G5BC54"/>
<evidence type="ECO:0000256" key="1">
    <source>
        <dbReference type="ARBA" id="ARBA00001686"/>
    </source>
</evidence>
<dbReference type="InterPro" id="IPR018936">
    <property type="entry name" value="PI3/4_kinase_CS"/>
</dbReference>
<evidence type="ECO:0000256" key="5">
    <source>
        <dbReference type="ARBA" id="ARBA00022777"/>
    </source>
</evidence>
<evidence type="ECO:0000259" key="6">
    <source>
        <dbReference type="PROSITE" id="PS50290"/>
    </source>
</evidence>
<dbReference type="PANTHER" id="PTHR10048">
    <property type="entry name" value="PHOSPHATIDYLINOSITOL KINASE"/>
    <property type="match status" value="1"/>
</dbReference>
<dbReference type="GO" id="GO:0046854">
    <property type="term" value="P:phosphatidylinositol phosphate biosynthetic process"/>
    <property type="evidence" value="ECO:0007669"/>
    <property type="project" value="InterPro"/>
</dbReference>
<dbReference type="SUPFAM" id="SSF56112">
    <property type="entry name" value="Protein kinase-like (PK-like)"/>
    <property type="match status" value="1"/>
</dbReference>
<feature type="non-terminal residue" evidence="8">
    <location>
        <position position="1"/>
    </location>
</feature>
<dbReference type="InterPro" id="IPR015433">
    <property type="entry name" value="PI3/4_kinase"/>
</dbReference>
<dbReference type="EC" id="2.7.1.67" evidence="3"/>
<keyword evidence="5 8" id="KW-0418">Kinase</keyword>
<dbReference type="CDD" id="cd05168">
    <property type="entry name" value="PI4Kc_III_beta"/>
    <property type="match status" value="1"/>
</dbReference>
<evidence type="ECO:0000256" key="4">
    <source>
        <dbReference type="ARBA" id="ARBA00022679"/>
    </source>
</evidence>
<comment type="similarity">
    <text evidence="2">Belongs to the PI3/PI4-kinase family. Type III PI4K subfamily.</text>
</comment>
<dbReference type="InterPro" id="IPR000403">
    <property type="entry name" value="PI3/4_kinase_cat_dom"/>
</dbReference>
<dbReference type="EMBL" id="KZ303499">
    <property type="protein sequence ID" value="PIA16595.1"/>
    <property type="molecule type" value="Genomic_DNA"/>
</dbReference>
<dbReference type="PANTHER" id="PTHR10048:SF22">
    <property type="entry name" value="PHOSPHATIDYLINOSITOL 4-KINASE BETA"/>
    <property type="match status" value="1"/>
</dbReference>
<evidence type="ECO:0000256" key="3">
    <source>
        <dbReference type="ARBA" id="ARBA00012169"/>
    </source>
</evidence>
<dbReference type="STRING" id="763665.A0A2G5BC54"/>
<dbReference type="GO" id="GO:0005737">
    <property type="term" value="C:cytoplasm"/>
    <property type="evidence" value="ECO:0007669"/>
    <property type="project" value="TreeGrafter"/>
</dbReference>
<dbReference type="InterPro" id="IPR049160">
    <property type="entry name" value="PI4KB-PIK1_PIK"/>
</dbReference>
<dbReference type="OrthoDB" id="10264149at2759"/>
<evidence type="ECO:0000259" key="7">
    <source>
        <dbReference type="PROSITE" id="PS51545"/>
    </source>
</evidence>
<dbReference type="InterPro" id="IPR036940">
    <property type="entry name" value="PI3/4_kinase_cat_sf"/>
</dbReference>
<accession>A0A2G5BC54</accession>
<dbReference type="PROSITE" id="PS00916">
    <property type="entry name" value="PI3_4_KINASE_2"/>
    <property type="match status" value="1"/>
</dbReference>
<feature type="non-terminal residue" evidence="8">
    <location>
        <position position="869"/>
    </location>
</feature>
<evidence type="ECO:0000313" key="8">
    <source>
        <dbReference type="EMBL" id="PIA16595.1"/>
    </source>
</evidence>
<feature type="domain" description="PI3K/PI4K catalytic" evidence="6">
    <location>
        <begin position="572"/>
        <end position="858"/>
    </location>
</feature>
<dbReference type="Gene3D" id="3.30.1010.10">
    <property type="entry name" value="Phosphatidylinositol 3-kinase Catalytic Subunit, Chain A, domain 4"/>
    <property type="match status" value="1"/>
</dbReference>
<evidence type="ECO:0000256" key="2">
    <source>
        <dbReference type="ARBA" id="ARBA00006209"/>
    </source>
</evidence>
<dbReference type="PROSITE" id="PS00915">
    <property type="entry name" value="PI3_4_KINASE_1"/>
    <property type="match status" value="1"/>
</dbReference>
<dbReference type="InterPro" id="IPR011009">
    <property type="entry name" value="Kinase-like_dom_sf"/>
</dbReference>
<dbReference type="Gene3D" id="1.10.1070.11">
    <property type="entry name" value="Phosphatidylinositol 3-/4-kinase, catalytic domain"/>
    <property type="match status" value="1"/>
</dbReference>
<dbReference type="InterPro" id="IPR001263">
    <property type="entry name" value="PI3K_accessory_dom"/>
</dbReference>
<dbReference type="Proteomes" id="UP000242474">
    <property type="component" value="Unassembled WGS sequence"/>
</dbReference>
<sequence length="869" mass="97308">NSSLLLRLFTSQFFDAWLAVSYIFRYAHLVGVQHYLCNELRKFPQEEVEFFLPQLVHLLITRPNESVAIESLLMDMSLRSSHTAMILYWYLQAYLSDLAPNPRTASFKHCQRVFNLVQELLFTDIAPELIIDAPEAVQHTYLHAMENVREDTCAALVGIGSAMASAGAPSLASTMGWIAVAQGQTTKVSENPLVPPAPPGVVPTYTGTGNTALGHTWGIQTTYNGRIGSESKSTPIETATDSMQRKPMAQHMAVSSGARTPVQRASTDSCRTVAVMEGASVNKSWDAYTESSEAMRATLDGMATFMEMERIKLERRTGYFGAEIKFITALMDISQRLCEVPKSRRQQSLKAELTLYNHSLDRNTCIPLWCPDSDGSHHHRIVRIPTEDTVVLNSAERAPYLLTLEVLEPIDSDTASFPRPSSSSSYEDIKLGASGCVDLYKDSANTSFTPLTTPLSTSETESEAGLSSITSAIGVTAAGTGNNKATQASISQEDIRARMRTASILLAQLARQQKSLGIKALVMEEIREKLVREMMQLEEIRLKQPGLPREPGADVEQDMEGGISMREVEFKDDPSAKVLKEDWESKKARIRRASPYGRHKNWNLLSVIVKEGADLRQEQLALQLIREMQRIWQREKTDVFVQYYHIMVTGKGRGIMETITNTVSVHSIKKEFYSRNPSYTGPPYTLYNYFITTYGTPDTARFREAQDCFMRSLVAYSLITYILQIRDRHNGNILLDTAGHAIHIDFGFMLYNSPGSVGFEQAPFKFPMEYIDILGGRESAKFAEFRELLVKAFLTLRKHADNICLLVEMMVKDSPLPCLGGNLATVAALRERFHLTLSESQMEELVDGLLISSCDNITTRMYDAFQYYS</sequence>
<dbReference type="FunFam" id="1.10.1070.11:FF:000016">
    <property type="entry name" value="PIK1p Phosphatidylinositol 4-kinase"/>
    <property type="match status" value="1"/>
</dbReference>
<dbReference type="SMART" id="SM00146">
    <property type="entry name" value="PI3Kc"/>
    <property type="match status" value="1"/>
</dbReference>
<gene>
    <name evidence="8" type="ORF">COEREDRAFT_27530</name>
</gene>
<dbReference type="GO" id="GO:0048015">
    <property type="term" value="P:phosphatidylinositol-mediated signaling"/>
    <property type="evidence" value="ECO:0007669"/>
    <property type="project" value="TreeGrafter"/>
</dbReference>
<name>A0A2G5BC54_COERN</name>
<dbReference type="GO" id="GO:0004430">
    <property type="term" value="F:1-phosphatidylinositol 4-kinase activity"/>
    <property type="evidence" value="ECO:0007669"/>
    <property type="project" value="UniProtKB-EC"/>
</dbReference>
<dbReference type="Gene3D" id="1.25.40.70">
    <property type="entry name" value="Phosphatidylinositol 3-kinase, accessory domain (PIK)"/>
    <property type="match status" value="1"/>
</dbReference>
<dbReference type="GO" id="GO:0016020">
    <property type="term" value="C:membrane"/>
    <property type="evidence" value="ECO:0007669"/>
    <property type="project" value="TreeGrafter"/>
</dbReference>
<keyword evidence="4" id="KW-0808">Transferase</keyword>